<name>A0A8D8CKI6_CULPI</name>
<protein>
    <submittedName>
        <fullName evidence="1">(northern house mosquito) hypothetical protein</fullName>
    </submittedName>
</protein>
<reference evidence="1" key="1">
    <citation type="submission" date="2021-05" db="EMBL/GenBank/DDBJ databases">
        <authorList>
            <person name="Alioto T."/>
            <person name="Alioto T."/>
            <person name="Gomez Garrido J."/>
        </authorList>
    </citation>
    <scope>NUCLEOTIDE SEQUENCE</scope>
</reference>
<evidence type="ECO:0000313" key="1">
    <source>
        <dbReference type="EMBL" id="CAG6492261.1"/>
    </source>
</evidence>
<sequence>MNEAVLRVPCIAFPGFLRFVRSLKVQRANRFKEWNVAVHAGRQSVNITNWLGQLNSYDTRKIRYRYERNGSICAENPNVVQIQVTAKGQVVIALKIRTEISHSDLEEPFRRIS</sequence>
<accession>A0A8D8CKI6</accession>
<dbReference type="AlphaFoldDB" id="A0A8D8CKI6"/>
<organism evidence="1">
    <name type="scientific">Culex pipiens</name>
    <name type="common">House mosquito</name>
    <dbReference type="NCBI Taxonomy" id="7175"/>
    <lineage>
        <taxon>Eukaryota</taxon>
        <taxon>Metazoa</taxon>
        <taxon>Ecdysozoa</taxon>
        <taxon>Arthropoda</taxon>
        <taxon>Hexapoda</taxon>
        <taxon>Insecta</taxon>
        <taxon>Pterygota</taxon>
        <taxon>Neoptera</taxon>
        <taxon>Endopterygota</taxon>
        <taxon>Diptera</taxon>
        <taxon>Nematocera</taxon>
        <taxon>Culicoidea</taxon>
        <taxon>Culicidae</taxon>
        <taxon>Culicinae</taxon>
        <taxon>Culicini</taxon>
        <taxon>Culex</taxon>
        <taxon>Culex</taxon>
    </lineage>
</organism>
<proteinExistence type="predicted"/>
<dbReference type="EMBL" id="HBUE01120504">
    <property type="protein sequence ID" value="CAG6492261.1"/>
    <property type="molecule type" value="Transcribed_RNA"/>
</dbReference>